<accession>A0ABS8SZM6</accession>
<protein>
    <submittedName>
        <fullName evidence="1">Uncharacterized protein</fullName>
    </submittedName>
</protein>
<feature type="non-terminal residue" evidence="1">
    <location>
        <position position="1"/>
    </location>
</feature>
<dbReference type="Proteomes" id="UP000823775">
    <property type="component" value="Unassembled WGS sequence"/>
</dbReference>
<evidence type="ECO:0000313" key="1">
    <source>
        <dbReference type="EMBL" id="MCD7464532.1"/>
    </source>
</evidence>
<gene>
    <name evidence="1" type="ORF">HAX54_052942</name>
</gene>
<organism evidence="1 2">
    <name type="scientific">Datura stramonium</name>
    <name type="common">Jimsonweed</name>
    <name type="synonym">Common thornapple</name>
    <dbReference type="NCBI Taxonomy" id="4076"/>
    <lineage>
        <taxon>Eukaryota</taxon>
        <taxon>Viridiplantae</taxon>
        <taxon>Streptophyta</taxon>
        <taxon>Embryophyta</taxon>
        <taxon>Tracheophyta</taxon>
        <taxon>Spermatophyta</taxon>
        <taxon>Magnoliopsida</taxon>
        <taxon>eudicotyledons</taxon>
        <taxon>Gunneridae</taxon>
        <taxon>Pentapetalae</taxon>
        <taxon>asterids</taxon>
        <taxon>lamiids</taxon>
        <taxon>Solanales</taxon>
        <taxon>Solanaceae</taxon>
        <taxon>Solanoideae</taxon>
        <taxon>Datureae</taxon>
        <taxon>Datura</taxon>
    </lineage>
</organism>
<sequence>GCFGKILCSQFLSDVVLGMFEDVSKGSSRPKPSFSHSPSSSYLLKNPRDFTKVFFKLQGRLLSGIFVYK</sequence>
<name>A0ABS8SZM6_DATST</name>
<evidence type="ECO:0000313" key="2">
    <source>
        <dbReference type="Proteomes" id="UP000823775"/>
    </source>
</evidence>
<comment type="caution">
    <text evidence="1">The sequence shown here is derived from an EMBL/GenBank/DDBJ whole genome shotgun (WGS) entry which is preliminary data.</text>
</comment>
<feature type="non-terminal residue" evidence="1">
    <location>
        <position position="69"/>
    </location>
</feature>
<proteinExistence type="predicted"/>
<reference evidence="1 2" key="1">
    <citation type="journal article" date="2021" name="BMC Genomics">
        <title>Datura genome reveals duplications of psychoactive alkaloid biosynthetic genes and high mutation rate following tissue culture.</title>
        <authorList>
            <person name="Rajewski A."/>
            <person name="Carter-House D."/>
            <person name="Stajich J."/>
            <person name="Litt A."/>
        </authorList>
    </citation>
    <scope>NUCLEOTIDE SEQUENCE [LARGE SCALE GENOMIC DNA]</scope>
    <source>
        <strain evidence="1">AR-01</strain>
    </source>
</reference>
<keyword evidence="2" id="KW-1185">Reference proteome</keyword>
<dbReference type="EMBL" id="JACEIK010000973">
    <property type="protein sequence ID" value="MCD7464532.1"/>
    <property type="molecule type" value="Genomic_DNA"/>
</dbReference>